<dbReference type="RefSeq" id="XP_024663918.1">
    <property type="nucleotide sequence ID" value="XM_024808150.1"/>
</dbReference>
<keyword evidence="4" id="KW-1185">Reference proteome</keyword>
<dbReference type="STRING" id="45607.A0A2T0FG48"/>
<evidence type="ECO:0000256" key="1">
    <source>
        <dbReference type="SAM" id="MobiDB-lite"/>
    </source>
</evidence>
<reference evidence="3 4" key="1">
    <citation type="submission" date="2017-04" db="EMBL/GenBank/DDBJ databases">
        <title>Genome sequencing of [Candida] sorbophila.</title>
        <authorList>
            <person name="Ahn J.O."/>
        </authorList>
    </citation>
    <scope>NUCLEOTIDE SEQUENCE [LARGE SCALE GENOMIC DNA]</scope>
    <source>
        <strain evidence="3 4">DS02</strain>
    </source>
</reference>
<organism evidence="3 4">
    <name type="scientific">Wickerhamiella sorbophila</name>
    <dbReference type="NCBI Taxonomy" id="45607"/>
    <lineage>
        <taxon>Eukaryota</taxon>
        <taxon>Fungi</taxon>
        <taxon>Dikarya</taxon>
        <taxon>Ascomycota</taxon>
        <taxon>Saccharomycotina</taxon>
        <taxon>Dipodascomycetes</taxon>
        <taxon>Dipodascales</taxon>
        <taxon>Trichomonascaceae</taxon>
        <taxon>Wickerhamiella</taxon>
    </lineage>
</organism>
<keyword evidence="2" id="KW-1133">Transmembrane helix</keyword>
<feature type="region of interest" description="Disordered" evidence="1">
    <location>
        <begin position="271"/>
        <end position="297"/>
    </location>
</feature>
<dbReference type="GeneID" id="36515341"/>
<feature type="compositionally biased region" description="Basic and acidic residues" evidence="1">
    <location>
        <begin position="271"/>
        <end position="283"/>
    </location>
</feature>
<dbReference type="AlphaFoldDB" id="A0A2T0FG48"/>
<feature type="transmembrane region" description="Helical" evidence="2">
    <location>
        <begin position="322"/>
        <end position="339"/>
    </location>
</feature>
<keyword evidence="2" id="KW-0812">Transmembrane</keyword>
<proteinExistence type="predicted"/>
<dbReference type="Proteomes" id="UP000238350">
    <property type="component" value="Unassembled WGS sequence"/>
</dbReference>
<keyword evidence="2" id="KW-0472">Membrane</keyword>
<sequence length="370" mass="41754">MLGPGARHMLTSGEHIPSAYLIDWSTVIAGEMAEPATNSVRSLATESYNNAARLFVNREVKESFQQLSPLLAKAKVLLASNQISRQTLSKMFSLYFSIIDTQYGRVKDEKFYYDSRAKLVKKLKHGELWGEVATAFGSIPSVPPGVILSLLNLTLKREGDLKKAEAFVEEYLAQLSLDGLPQAEFRLIQQVVEMFAKVLISDNQADYAKEVIANNTRLYTASERELVLSNVENYERELIAEQDRLKAEAEELRKRENERLVQALEADEARAKAEEAEGKEKPRASTPPEALIPSAPRRVTRQQQNLLEYWKDVFKQYIRRHGLINALLILLVILSAGINRQARGRIGDGTRWLWAAVKQSAAMVFTVTYL</sequence>
<evidence type="ECO:0000313" key="3">
    <source>
        <dbReference type="EMBL" id="PRT53972.1"/>
    </source>
</evidence>
<accession>A0A2T0FG48</accession>
<dbReference type="EMBL" id="NDIQ01000001">
    <property type="protein sequence ID" value="PRT53972.1"/>
    <property type="molecule type" value="Genomic_DNA"/>
</dbReference>
<evidence type="ECO:0000256" key="2">
    <source>
        <dbReference type="SAM" id="Phobius"/>
    </source>
</evidence>
<comment type="caution">
    <text evidence="3">The sequence shown here is derived from an EMBL/GenBank/DDBJ whole genome shotgun (WGS) entry which is preliminary data.</text>
</comment>
<name>A0A2T0FG48_9ASCO</name>
<gene>
    <name evidence="3" type="ORF">B9G98_01592</name>
</gene>
<protein>
    <submittedName>
        <fullName evidence="3">Uncharacterized protein</fullName>
    </submittedName>
</protein>
<evidence type="ECO:0000313" key="4">
    <source>
        <dbReference type="Proteomes" id="UP000238350"/>
    </source>
</evidence>
<dbReference type="OrthoDB" id="3981028at2759"/>